<organism evidence="11 12">
    <name type="scientific">Pseudomonas maioricensis</name>
    <dbReference type="NCBI Taxonomy" id="1766623"/>
    <lineage>
        <taxon>Bacteria</taxon>
        <taxon>Pseudomonadati</taxon>
        <taxon>Pseudomonadota</taxon>
        <taxon>Gammaproteobacteria</taxon>
        <taxon>Pseudomonadales</taxon>
        <taxon>Pseudomonadaceae</taxon>
        <taxon>Pseudomonas</taxon>
    </lineage>
</organism>
<feature type="transmembrane region" description="Helical" evidence="8">
    <location>
        <begin position="70"/>
        <end position="90"/>
    </location>
</feature>
<dbReference type="PANTHER" id="PTHR30443:SF0">
    <property type="entry name" value="PHOSPHOETHANOLAMINE TRANSFERASE EPTA"/>
    <property type="match status" value="1"/>
</dbReference>
<dbReference type="Pfam" id="PF00884">
    <property type="entry name" value="Sulfatase"/>
    <property type="match status" value="1"/>
</dbReference>
<dbReference type="CDD" id="cd16017">
    <property type="entry name" value="LptA"/>
    <property type="match status" value="1"/>
</dbReference>
<dbReference type="InterPro" id="IPR000917">
    <property type="entry name" value="Sulfatase_N"/>
</dbReference>
<evidence type="ECO:0000256" key="3">
    <source>
        <dbReference type="ARBA" id="ARBA00022519"/>
    </source>
</evidence>
<dbReference type="NCBIfam" id="NF028537">
    <property type="entry name" value="P_eth_NH2_trans"/>
    <property type="match status" value="1"/>
</dbReference>
<dbReference type="SUPFAM" id="SSF53649">
    <property type="entry name" value="Alkaline phosphatase-like"/>
    <property type="match status" value="1"/>
</dbReference>
<evidence type="ECO:0000256" key="2">
    <source>
        <dbReference type="ARBA" id="ARBA00022475"/>
    </source>
</evidence>
<evidence type="ECO:0000313" key="12">
    <source>
        <dbReference type="Proteomes" id="UP001320513"/>
    </source>
</evidence>
<feature type="transmembrane region" description="Helical" evidence="8">
    <location>
        <begin position="145"/>
        <end position="167"/>
    </location>
</feature>
<name>A0ABS9ZGL5_9PSED</name>
<comment type="caution">
    <text evidence="11">The sequence shown here is derived from an EMBL/GenBank/DDBJ whole genome shotgun (WGS) entry which is preliminary data.</text>
</comment>
<keyword evidence="6 8" id="KW-1133">Transmembrane helix</keyword>
<evidence type="ECO:0000256" key="4">
    <source>
        <dbReference type="ARBA" id="ARBA00022679"/>
    </source>
</evidence>
<evidence type="ECO:0008006" key="13">
    <source>
        <dbReference type="Google" id="ProtNLM"/>
    </source>
</evidence>
<dbReference type="Proteomes" id="UP001320513">
    <property type="component" value="Unassembled WGS sequence"/>
</dbReference>
<keyword evidence="12" id="KW-1185">Reference proteome</keyword>
<dbReference type="EMBL" id="LOHG01000005">
    <property type="protein sequence ID" value="MCI8209760.1"/>
    <property type="molecule type" value="Genomic_DNA"/>
</dbReference>
<keyword evidence="4" id="KW-0808">Transferase</keyword>
<protein>
    <recommendedName>
        <fullName evidence="13">Lipid A ethanolaminephosphotransferase</fullName>
    </recommendedName>
</protein>
<reference evidence="11 12" key="1">
    <citation type="submission" date="2015-12" db="EMBL/GenBank/DDBJ databases">
        <title>Phylogenomics in the description of a new species in the Pseudomonas syringae group.</title>
        <authorList>
            <person name="Busquets A."/>
            <person name="Gomila M."/>
            <person name="Beiki F."/>
            <person name="Rahimian H."/>
            <person name="Mulet M."/>
            <person name="Sanchez D."/>
            <person name="Garcia-Valdes E."/>
            <person name="Lalucat J."/>
        </authorList>
    </citation>
    <scope>NUCLEOTIDE SEQUENCE [LARGE SCALE GENOMIC DNA]</scope>
    <source>
        <strain evidence="11 12">S25</strain>
    </source>
</reference>
<comment type="subcellular location">
    <subcellularLocation>
        <location evidence="1">Cell inner membrane</location>
        <topology evidence="1">Multi-pass membrane protein</topology>
    </subcellularLocation>
</comment>
<keyword evidence="7 8" id="KW-0472">Membrane</keyword>
<evidence type="ECO:0000256" key="1">
    <source>
        <dbReference type="ARBA" id="ARBA00004429"/>
    </source>
</evidence>
<feature type="transmembrane region" description="Helical" evidence="8">
    <location>
        <begin position="44"/>
        <end position="63"/>
    </location>
</feature>
<dbReference type="Gene3D" id="3.40.720.10">
    <property type="entry name" value="Alkaline Phosphatase, subunit A"/>
    <property type="match status" value="1"/>
</dbReference>
<dbReference type="InterPro" id="IPR017850">
    <property type="entry name" value="Alkaline_phosphatase_core_sf"/>
</dbReference>
<evidence type="ECO:0000313" key="11">
    <source>
        <dbReference type="EMBL" id="MCI8209760.1"/>
    </source>
</evidence>
<evidence type="ECO:0000259" key="10">
    <source>
        <dbReference type="Pfam" id="PF08019"/>
    </source>
</evidence>
<keyword evidence="5 8" id="KW-0812">Transmembrane</keyword>
<feature type="domain" description="Sulfatase N-terminal" evidence="9">
    <location>
        <begin position="230"/>
        <end position="518"/>
    </location>
</feature>
<dbReference type="Pfam" id="PF08019">
    <property type="entry name" value="EptA_B_N"/>
    <property type="match status" value="1"/>
</dbReference>
<accession>A0ABS9ZGL5</accession>
<proteinExistence type="predicted"/>
<dbReference type="PANTHER" id="PTHR30443">
    <property type="entry name" value="INNER MEMBRANE PROTEIN"/>
    <property type="match status" value="1"/>
</dbReference>
<keyword evidence="3" id="KW-0997">Cell inner membrane</keyword>
<feature type="transmembrane region" description="Helical" evidence="8">
    <location>
        <begin position="116"/>
        <end position="133"/>
    </location>
</feature>
<dbReference type="RefSeq" id="WP_243245681.1">
    <property type="nucleotide sequence ID" value="NZ_LOHG01000005.1"/>
</dbReference>
<keyword evidence="2" id="KW-1003">Cell membrane</keyword>
<gene>
    <name evidence="11" type="ORF">AUC61_09455</name>
</gene>
<dbReference type="InterPro" id="IPR012549">
    <property type="entry name" value="EptA-like_N"/>
</dbReference>
<evidence type="ECO:0000256" key="6">
    <source>
        <dbReference type="ARBA" id="ARBA00022989"/>
    </source>
</evidence>
<evidence type="ECO:0000259" key="9">
    <source>
        <dbReference type="Pfam" id="PF00884"/>
    </source>
</evidence>
<feature type="domain" description="Phosphoethanolamine transferase N-terminal" evidence="10">
    <location>
        <begin position="50"/>
        <end position="200"/>
    </location>
</feature>
<dbReference type="InterPro" id="IPR040423">
    <property type="entry name" value="PEA_transferase"/>
</dbReference>
<sequence length="546" mass="60945">MFKIKPIRPEVATLLASAFLLLGFNSTLWQHLLSITDHNAMLRLAFGIMLFGVFNITLTLLAFRKIFKPVLIALFMISAGVAYFMSRYGVLIDAGMLRNFAETNATEVWDLLSPKLFIYILLLGLLPSFLLWKTPINYRPLPRELISKTLVSIGCAAAIGGIALLNYQGLSSLFRNHHELRLMVVPSNYIGASIGYLREQVVTAQKPFVKVGEDATRDSAWTERPRKSLTVLVVGESARAENFGILGYNRDTTPQLRAEQGLIAFTDVHSCGTETAVSVPCMFSNMGRKNYDASTAKTEEGLLDVLKRAGVDVIWRDNQSGCKGTCDRVTLQDVSNLKDPGLCANSECRDEILLQGLQNFIEHLDKDTVLVLHQMGSHGPEYFKRYPKEFEKFTPVCESNALDKCSRDSIVNGYDNTLLYTDHVLASLIDILRRNQANVDTAMIYLSDHGESLGEYNLFLHGTPYMLAPDQQKHVPMMVWFSDTYQQSFALDTACLQQTRNAPLSQDNLFHSMLGLLKVHTHVYDPSLDMFAGCSNSTADGVLANK</sequence>
<evidence type="ECO:0000256" key="8">
    <source>
        <dbReference type="SAM" id="Phobius"/>
    </source>
</evidence>
<evidence type="ECO:0000256" key="7">
    <source>
        <dbReference type="ARBA" id="ARBA00023136"/>
    </source>
</evidence>
<evidence type="ECO:0000256" key="5">
    <source>
        <dbReference type="ARBA" id="ARBA00022692"/>
    </source>
</evidence>
<dbReference type="InterPro" id="IPR058130">
    <property type="entry name" value="PEA_transf_C"/>
</dbReference>